<keyword evidence="6 9" id="KW-0460">Magnesium</keyword>
<evidence type="ECO:0000256" key="3">
    <source>
        <dbReference type="ARBA" id="ARBA00012058"/>
    </source>
</evidence>
<comment type="cofactor">
    <cofactor evidence="12">
        <name>Mg(2+)</name>
        <dbReference type="ChEBI" id="CHEBI:18420"/>
    </cofactor>
    <text evidence="12">Mg(2+) is required for catalysis and for stabilizing the dimer.</text>
</comment>
<evidence type="ECO:0000259" key="14">
    <source>
        <dbReference type="SMART" id="SM01193"/>
    </source>
</evidence>
<proteinExistence type="inferred from homology"/>
<feature type="binding site" evidence="9">
    <location>
        <position position="338"/>
    </location>
    <ligand>
        <name>(2R)-2-phosphoglycerate</name>
        <dbReference type="ChEBI" id="CHEBI:58289"/>
    </ligand>
</feature>
<dbReference type="InterPro" id="IPR036849">
    <property type="entry name" value="Enolase-like_C_sf"/>
</dbReference>
<dbReference type="InterPro" id="IPR029017">
    <property type="entry name" value="Enolase-like_N"/>
</dbReference>
<evidence type="ECO:0000256" key="11">
    <source>
        <dbReference type="PIRSR" id="PIRSR001400-2"/>
    </source>
</evidence>
<keyword evidence="15" id="KW-0670">Pyruvate</keyword>
<dbReference type="CDD" id="cd03313">
    <property type="entry name" value="enolase"/>
    <property type="match status" value="1"/>
</dbReference>
<dbReference type="NCBIfam" id="TIGR01060">
    <property type="entry name" value="eno"/>
    <property type="match status" value="1"/>
</dbReference>
<name>A0A1G2TVN1_9BACT</name>
<evidence type="ECO:0000256" key="8">
    <source>
        <dbReference type="ARBA" id="ARBA00023239"/>
    </source>
</evidence>
<dbReference type="AlphaFoldDB" id="A0A1G2TVN1"/>
<dbReference type="PIRSF" id="PIRSF001400">
    <property type="entry name" value="Enolase"/>
    <property type="match status" value="1"/>
</dbReference>
<feature type="binding site" evidence="11">
    <location>
        <begin position="365"/>
        <end position="368"/>
    </location>
    <ligand>
        <name>substrate</name>
    </ligand>
</feature>
<feature type="binding site" evidence="11">
    <location>
        <position position="286"/>
    </location>
    <ligand>
        <name>substrate</name>
    </ligand>
</feature>
<reference evidence="15 16" key="1">
    <citation type="journal article" date="2016" name="Nat. Commun.">
        <title>Thousands of microbial genomes shed light on interconnected biogeochemical processes in an aquifer system.</title>
        <authorList>
            <person name="Anantharaman K."/>
            <person name="Brown C.T."/>
            <person name="Hug L.A."/>
            <person name="Sharon I."/>
            <person name="Castelle C.J."/>
            <person name="Probst A.J."/>
            <person name="Thomas B.C."/>
            <person name="Singh A."/>
            <person name="Wilkins M.J."/>
            <person name="Karaoz U."/>
            <person name="Brodie E.L."/>
            <person name="Williams K.H."/>
            <person name="Hubbard S.S."/>
            <person name="Banfield J.F."/>
        </authorList>
    </citation>
    <scope>NUCLEOTIDE SEQUENCE [LARGE SCALE GENOMIC DNA]</scope>
</reference>
<comment type="caution">
    <text evidence="15">The sequence shown here is derived from an EMBL/GenBank/DDBJ whole genome shotgun (WGS) entry which is preliminary data.</text>
</comment>
<dbReference type="GO" id="GO:0005576">
    <property type="term" value="C:extracellular region"/>
    <property type="evidence" value="ECO:0007669"/>
    <property type="project" value="UniProtKB-SubCell"/>
</dbReference>
<feature type="binding site" evidence="9 12">
    <location>
        <position position="286"/>
    </location>
    <ligand>
        <name>Mg(2+)</name>
        <dbReference type="ChEBI" id="CHEBI:18420"/>
    </ligand>
</feature>
<comment type="similarity">
    <text evidence="2 9">Belongs to the enolase family.</text>
</comment>
<feature type="binding site" evidence="9">
    <location>
        <position position="164"/>
    </location>
    <ligand>
        <name>(2R)-2-phosphoglycerate</name>
        <dbReference type="ChEBI" id="CHEBI:58289"/>
    </ligand>
</feature>
<evidence type="ECO:0000256" key="5">
    <source>
        <dbReference type="ARBA" id="ARBA00022525"/>
    </source>
</evidence>
<dbReference type="InterPro" id="IPR000941">
    <property type="entry name" value="Enolase"/>
</dbReference>
<dbReference type="Pfam" id="PF03952">
    <property type="entry name" value="Enolase_N"/>
    <property type="match status" value="1"/>
</dbReference>
<dbReference type="SMART" id="SM01192">
    <property type="entry name" value="Enolase_C"/>
    <property type="match status" value="1"/>
</dbReference>
<dbReference type="GO" id="GO:0000015">
    <property type="term" value="C:phosphopyruvate hydratase complex"/>
    <property type="evidence" value="ECO:0007669"/>
    <property type="project" value="InterPro"/>
</dbReference>
<feature type="binding site" evidence="9">
    <location>
        <position position="367"/>
    </location>
    <ligand>
        <name>(2R)-2-phosphoglycerate</name>
        <dbReference type="ChEBI" id="CHEBI:58289"/>
    </ligand>
</feature>
<evidence type="ECO:0000256" key="10">
    <source>
        <dbReference type="PIRSR" id="PIRSR001400-1"/>
    </source>
</evidence>
<feature type="domain" description="Enolase C-terminal TIM barrel" evidence="13">
    <location>
        <begin position="140"/>
        <end position="414"/>
    </location>
</feature>
<dbReference type="PROSITE" id="PS00164">
    <property type="entry name" value="ENOLASE"/>
    <property type="match status" value="1"/>
</dbReference>
<comment type="pathway">
    <text evidence="1 9">Carbohydrate degradation; glycolysis; pyruvate from D-glyceraldehyde 3-phosphate: step 4/5.</text>
</comment>
<dbReference type="Proteomes" id="UP000178404">
    <property type="component" value="Unassembled WGS sequence"/>
</dbReference>
<evidence type="ECO:0000256" key="12">
    <source>
        <dbReference type="PIRSR" id="PIRSR001400-3"/>
    </source>
</evidence>
<feature type="binding site" evidence="9 12">
    <location>
        <position position="313"/>
    </location>
    <ligand>
        <name>Mg(2+)</name>
        <dbReference type="ChEBI" id="CHEBI:18420"/>
    </ligand>
</feature>
<protein>
    <recommendedName>
        <fullName evidence="4 9">Enolase</fullName>
        <ecNumber evidence="3 9">4.2.1.11</ecNumber>
    </recommendedName>
    <alternativeName>
        <fullName evidence="9">2-phospho-D-glycerate hydro-lyase</fullName>
    </alternativeName>
    <alternativeName>
        <fullName evidence="9">2-phosphoglycerate dehydratase</fullName>
    </alternativeName>
</protein>
<dbReference type="Pfam" id="PF00113">
    <property type="entry name" value="Enolase_C"/>
    <property type="match status" value="1"/>
</dbReference>
<keyword evidence="5 9" id="KW-0964">Secreted</keyword>
<evidence type="ECO:0000256" key="7">
    <source>
        <dbReference type="ARBA" id="ARBA00023152"/>
    </source>
</evidence>
<comment type="function">
    <text evidence="9">Catalyzes the reversible conversion of 2-phosphoglycerate (2-PG) into phosphoenolpyruvate (PEP). It is essential for the degradation of carbohydrates via glycolysis.</text>
</comment>
<comment type="cofactor">
    <cofactor evidence="9">
        <name>Mg(2+)</name>
        <dbReference type="ChEBI" id="CHEBI:18420"/>
    </cofactor>
    <text evidence="9">Binds a second Mg(2+) ion via substrate during catalysis.</text>
</comment>
<dbReference type="EC" id="4.2.1.11" evidence="3 9"/>
<evidence type="ECO:0000313" key="16">
    <source>
        <dbReference type="Proteomes" id="UP000178404"/>
    </source>
</evidence>
<evidence type="ECO:0000259" key="13">
    <source>
        <dbReference type="SMART" id="SM01192"/>
    </source>
</evidence>
<keyword evidence="9" id="KW-0963">Cytoplasm</keyword>
<dbReference type="GO" id="GO:0006096">
    <property type="term" value="P:glycolytic process"/>
    <property type="evidence" value="ECO:0007669"/>
    <property type="project" value="UniProtKB-UniRule"/>
</dbReference>
<dbReference type="SFLD" id="SFLDS00001">
    <property type="entry name" value="Enolase"/>
    <property type="match status" value="1"/>
</dbReference>
<feature type="binding site" evidence="9">
    <location>
        <position position="389"/>
    </location>
    <ligand>
        <name>(2R)-2-phosphoglycerate</name>
        <dbReference type="ChEBI" id="CHEBI:58289"/>
    </ligand>
</feature>
<keyword evidence="8 9" id="KW-0456">Lyase</keyword>
<dbReference type="GO" id="GO:0004634">
    <property type="term" value="F:phosphopyruvate hydratase activity"/>
    <property type="evidence" value="ECO:0007669"/>
    <property type="project" value="UniProtKB-UniRule"/>
</dbReference>
<feature type="binding site" evidence="9">
    <location>
        <position position="368"/>
    </location>
    <ligand>
        <name>(2R)-2-phosphoglycerate</name>
        <dbReference type="ChEBI" id="CHEBI:58289"/>
    </ligand>
</feature>
<evidence type="ECO:0000313" key="15">
    <source>
        <dbReference type="EMBL" id="OHB01341.1"/>
    </source>
</evidence>
<evidence type="ECO:0000256" key="2">
    <source>
        <dbReference type="ARBA" id="ARBA00009604"/>
    </source>
</evidence>
<evidence type="ECO:0000256" key="6">
    <source>
        <dbReference type="ARBA" id="ARBA00022842"/>
    </source>
</evidence>
<feature type="binding site" evidence="11">
    <location>
        <position position="389"/>
    </location>
    <ligand>
        <name>substrate</name>
    </ligand>
</feature>
<dbReference type="SMART" id="SM01193">
    <property type="entry name" value="Enolase_N"/>
    <property type="match status" value="1"/>
</dbReference>
<dbReference type="PANTHER" id="PTHR11902:SF1">
    <property type="entry name" value="ENOLASE"/>
    <property type="match status" value="1"/>
</dbReference>
<dbReference type="PANTHER" id="PTHR11902">
    <property type="entry name" value="ENOLASE"/>
    <property type="match status" value="1"/>
</dbReference>
<sequence length="414" mass="46615">MSVISKIEAREILDSRGNPTLEVDTYIGDDYGRFSVPSGASTGKYEALEKRDGDLDRFEGKGVKELAEMIEREIAPEIIGKDFNQTTLDKFLIEKDGTENKSNLGANSILGISVSFAKAEAWHLRVPLWQYISSLSGNKIHLLPTPMVNIINGGVHSNNDLDIQEFMIVPLKKESFAEKLRECSEVFQNLKIILQENSLSTAVGDEGGFAPKIKSHRQALEFIKKAIERSGFKLGEDFGIALDTAASEFYKDGKYILKSENKEFTIFELLDYYQKLIEDFSIISIEDPFDQDDWEAHILFTEKFGLHLMVVGDDLFVTNIKRLEEGIKKESANSILVKLNQVGTLTETLEVIKRAQINDWKTIISHRSGETEDTTISHLAVGVSSQYIKTGSVSRGERTTKYNELLRIEESLKE</sequence>
<keyword evidence="9 12" id="KW-0479">Metal-binding</keyword>
<feature type="binding site" evidence="11">
    <location>
        <position position="156"/>
    </location>
    <ligand>
        <name>substrate</name>
    </ligand>
</feature>
<feature type="binding site" evidence="11">
    <location>
        <position position="165"/>
    </location>
    <ligand>
        <name>substrate</name>
    </ligand>
</feature>
<feature type="domain" description="Enolase N-terminal" evidence="14">
    <location>
        <begin position="4"/>
        <end position="132"/>
    </location>
</feature>
<evidence type="ECO:0000256" key="4">
    <source>
        <dbReference type="ARBA" id="ARBA00017068"/>
    </source>
</evidence>
<dbReference type="SUPFAM" id="SSF51604">
    <property type="entry name" value="Enolase C-terminal domain-like"/>
    <property type="match status" value="1"/>
</dbReference>
<organism evidence="15 16">
    <name type="scientific">Candidatus Zambryskibacteria bacterium RIFCSPLOWO2_01_FULL_35_19</name>
    <dbReference type="NCBI Taxonomy" id="1802757"/>
    <lineage>
        <taxon>Bacteria</taxon>
        <taxon>Candidatus Zambryskiibacteriota</taxon>
    </lineage>
</organism>
<dbReference type="InterPro" id="IPR020809">
    <property type="entry name" value="Enolase_CS"/>
</dbReference>
<accession>A0A1G2TVN1</accession>
<feature type="active site" description="Proton donor" evidence="9 10">
    <location>
        <position position="206"/>
    </location>
</feature>
<comment type="subcellular location">
    <subcellularLocation>
        <location evidence="9">Cytoplasm</location>
    </subcellularLocation>
    <subcellularLocation>
        <location evidence="9">Secreted</location>
    </subcellularLocation>
    <subcellularLocation>
        <location evidence="9">Cell surface</location>
    </subcellularLocation>
    <text evidence="9">Fractions of enolase are present in both the cytoplasm and on the cell surface.</text>
</comment>
<feature type="active site" description="Proton acceptor" evidence="9 10">
    <location>
        <position position="338"/>
    </location>
</feature>
<dbReference type="GO" id="GO:0000287">
    <property type="term" value="F:magnesium ion binding"/>
    <property type="evidence" value="ECO:0007669"/>
    <property type="project" value="UniProtKB-UniRule"/>
</dbReference>
<dbReference type="InterPro" id="IPR020811">
    <property type="entry name" value="Enolase_N"/>
</dbReference>
<dbReference type="GO" id="GO:0009986">
    <property type="term" value="C:cell surface"/>
    <property type="evidence" value="ECO:0007669"/>
    <property type="project" value="UniProtKB-SubCell"/>
</dbReference>
<dbReference type="UniPathway" id="UPA00109">
    <property type="reaction ID" value="UER00187"/>
</dbReference>
<dbReference type="PRINTS" id="PR00148">
    <property type="entry name" value="ENOLASE"/>
</dbReference>
<dbReference type="Gene3D" id="3.30.390.10">
    <property type="entry name" value="Enolase-like, N-terminal domain"/>
    <property type="match status" value="1"/>
</dbReference>
<dbReference type="InterPro" id="IPR020810">
    <property type="entry name" value="Enolase_C"/>
</dbReference>
<evidence type="ECO:0000256" key="1">
    <source>
        <dbReference type="ARBA" id="ARBA00005031"/>
    </source>
</evidence>
<dbReference type="SFLD" id="SFLDF00002">
    <property type="entry name" value="enolase"/>
    <property type="match status" value="1"/>
</dbReference>
<feature type="binding site" evidence="11">
    <location>
        <position position="313"/>
    </location>
    <ligand>
        <name>substrate</name>
    </ligand>
</feature>
<dbReference type="SFLD" id="SFLDG00178">
    <property type="entry name" value="enolase"/>
    <property type="match status" value="1"/>
</dbReference>
<dbReference type="EMBL" id="MHWA01000015">
    <property type="protein sequence ID" value="OHB01341.1"/>
    <property type="molecule type" value="Genomic_DNA"/>
</dbReference>
<dbReference type="Gene3D" id="3.20.20.120">
    <property type="entry name" value="Enolase-like C-terminal domain"/>
    <property type="match status" value="1"/>
</dbReference>
<evidence type="ECO:0000256" key="9">
    <source>
        <dbReference type="HAMAP-Rule" id="MF_00318"/>
    </source>
</evidence>
<dbReference type="SUPFAM" id="SSF54826">
    <property type="entry name" value="Enolase N-terminal domain-like"/>
    <property type="match status" value="1"/>
</dbReference>
<comment type="catalytic activity">
    <reaction evidence="9">
        <text>(2R)-2-phosphoglycerate = phosphoenolpyruvate + H2O</text>
        <dbReference type="Rhea" id="RHEA:10164"/>
        <dbReference type="ChEBI" id="CHEBI:15377"/>
        <dbReference type="ChEBI" id="CHEBI:58289"/>
        <dbReference type="ChEBI" id="CHEBI:58702"/>
        <dbReference type="EC" id="4.2.1.11"/>
    </reaction>
</comment>
<keyword evidence="7 9" id="KW-0324">Glycolysis</keyword>
<gene>
    <name evidence="9" type="primary">eno</name>
    <name evidence="15" type="ORF">A3A90_00505</name>
</gene>
<feature type="binding site" evidence="9 12">
    <location>
        <position position="243"/>
    </location>
    <ligand>
        <name>Mg(2+)</name>
        <dbReference type="ChEBI" id="CHEBI:18420"/>
    </ligand>
</feature>
<dbReference type="HAMAP" id="MF_00318">
    <property type="entry name" value="Enolase"/>
    <property type="match status" value="1"/>
</dbReference>